<dbReference type="Proteomes" id="UP000295182">
    <property type="component" value="Unassembled WGS sequence"/>
</dbReference>
<protein>
    <submittedName>
        <fullName evidence="1">Uncharacterized protein</fullName>
    </submittedName>
</protein>
<dbReference type="EMBL" id="SLXH01000025">
    <property type="protein sequence ID" value="TCP15359.1"/>
    <property type="molecule type" value="Genomic_DNA"/>
</dbReference>
<proteinExistence type="predicted"/>
<dbReference type="OrthoDB" id="10002066at2"/>
<accession>A0A4R2N4G9</accession>
<gene>
    <name evidence="1" type="ORF">EV674_12544</name>
</gene>
<keyword evidence="2" id="KW-1185">Reference proteome</keyword>
<sequence length="66" mass="7673">MSTETTPLTLEEFSRWLQERQQRALEGMHETTANEFIKHCLERERLVVTHRALEQFRSNAGSGARG</sequence>
<evidence type="ECO:0000313" key="1">
    <source>
        <dbReference type="EMBL" id="TCP15359.1"/>
    </source>
</evidence>
<organism evidence="1 2">
    <name type="scientific">Simplicispira metamorpha</name>
    <dbReference type="NCBI Taxonomy" id="80881"/>
    <lineage>
        <taxon>Bacteria</taxon>
        <taxon>Pseudomonadati</taxon>
        <taxon>Pseudomonadota</taxon>
        <taxon>Betaproteobacteria</taxon>
        <taxon>Burkholderiales</taxon>
        <taxon>Comamonadaceae</taxon>
        <taxon>Simplicispira</taxon>
    </lineage>
</organism>
<dbReference type="AlphaFoldDB" id="A0A4R2N4G9"/>
<reference evidence="1 2" key="1">
    <citation type="submission" date="2019-03" db="EMBL/GenBank/DDBJ databases">
        <title>Genomic Encyclopedia of Type Strains, Phase IV (KMG-IV): sequencing the most valuable type-strain genomes for metagenomic binning, comparative biology and taxonomic classification.</title>
        <authorList>
            <person name="Goeker M."/>
        </authorList>
    </citation>
    <scope>NUCLEOTIDE SEQUENCE [LARGE SCALE GENOMIC DNA]</scope>
    <source>
        <strain evidence="1 2">DSM 1837</strain>
    </source>
</reference>
<name>A0A4R2N4G9_9BURK</name>
<evidence type="ECO:0000313" key="2">
    <source>
        <dbReference type="Proteomes" id="UP000295182"/>
    </source>
</evidence>
<dbReference type="RefSeq" id="WP_132750453.1">
    <property type="nucleotide sequence ID" value="NZ_QXNC01000022.1"/>
</dbReference>
<comment type="caution">
    <text evidence="1">The sequence shown here is derived from an EMBL/GenBank/DDBJ whole genome shotgun (WGS) entry which is preliminary data.</text>
</comment>